<feature type="transmembrane region" description="Helical" evidence="7">
    <location>
        <begin position="200"/>
        <end position="219"/>
    </location>
</feature>
<feature type="transmembrane region" description="Helical" evidence="7">
    <location>
        <begin position="164"/>
        <end position="188"/>
    </location>
</feature>
<dbReference type="GO" id="GO:0022857">
    <property type="term" value="F:transmembrane transporter activity"/>
    <property type="evidence" value="ECO:0007669"/>
    <property type="project" value="InterPro"/>
</dbReference>
<feature type="transmembrane region" description="Helical" evidence="7">
    <location>
        <begin position="473"/>
        <end position="496"/>
    </location>
</feature>
<accession>A0A5B2WY81</accession>
<feature type="transmembrane region" description="Helical" evidence="7">
    <location>
        <begin position="231"/>
        <end position="247"/>
    </location>
</feature>
<feature type="transmembrane region" description="Helical" evidence="7">
    <location>
        <begin position="80"/>
        <end position="99"/>
    </location>
</feature>
<keyword evidence="3" id="KW-1003">Cell membrane</keyword>
<dbReference type="SUPFAM" id="SSF103473">
    <property type="entry name" value="MFS general substrate transporter"/>
    <property type="match status" value="1"/>
</dbReference>
<evidence type="ECO:0000256" key="7">
    <source>
        <dbReference type="SAM" id="Phobius"/>
    </source>
</evidence>
<dbReference type="InterPro" id="IPR036259">
    <property type="entry name" value="MFS_trans_sf"/>
</dbReference>
<feature type="transmembrane region" description="Helical" evidence="7">
    <location>
        <begin position="358"/>
        <end position="384"/>
    </location>
</feature>
<keyword evidence="5 7" id="KW-1133">Transmembrane helix</keyword>
<comment type="subcellular location">
    <subcellularLocation>
        <location evidence="1">Cell membrane</location>
        <topology evidence="1">Multi-pass membrane protein</topology>
    </subcellularLocation>
</comment>
<dbReference type="AlphaFoldDB" id="A0A5B2WY81"/>
<evidence type="ECO:0000256" key="1">
    <source>
        <dbReference type="ARBA" id="ARBA00004651"/>
    </source>
</evidence>
<evidence type="ECO:0000313" key="10">
    <source>
        <dbReference type="Proteomes" id="UP000323454"/>
    </source>
</evidence>
<keyword evidence="4 7" id="KW-0812">Transmembrane</keyword>
<keyword evidence="2" id="KW-0813">Transport</keyword>
<comment type="caution">
    <text evidence="9">The sequence shown here is derived from an EMBL/GenBank/DDBJ whole genome shotgun (WGS) entry which is preliminary data.</text>
</comment>
<protein>
    <submittedName>
        <fullName evidence="9">MFS transporter</fullName>
    </submittedName>
</protein>
<dbReference type="Gene3D" id="1.20.1720.10">
    <property type="entry name" value="Multidrug resistance protein D"/>
    <property type="match status" value="1"/>
</dbReference>
<keyword evidence="6 7" id="KW-0472">Membrane</keyword>
<reference evidence="9 10" key="1">
    <citation type="submission" date="2019-09" db="EMBL/GenBank/DDBJ databases">
        <title>Goodfellowia gen. nov., a new genus of the Pseudonocardineae related to Actinoalloteichus, containing Goodfellowia coeruleoviolacea gen. nov., comb. nov. gen. nov., comb. nov.</title>
        <authorList>
            <person name="Labeda D."/>
        </authorList>
    </citation>
    <scope>NUCLEOTIDE SEQUENCE [LARGE SCALE GENOMIC DNA]</scope>
    <source>
        <strain evidence="9 10">AN110305</strain>
    </source>
</reference>
<evidence type="ECO:0000256" key="5">
    <source>
        <dbReference type="ARBA" id="ARBA00022989"/>
    </source>
</evidence>
<dbReference type="PANTHER" id="PTHR42718">
    <property type="entry name" value="MAJOR FACILITATOR SUPERFAMILY MULTIDRUG TRANSPORTER MFSC"/>
    <property type="match status" value="1"/>
</dbReference>
<gene>
    <name evidence="9" type="ORF">F0L68_25845</name>
</gene>
<dbReference type="RefSeq" id="WP_149852400.1">
    <property type="nucleotide sequence ID" value="NZ_VUOB01000048.1"/>
</dbReference>
<dbReference type="Pfam" id="PF07690">
    <property type="entry name" value="MFS_1"/>
    <property type="match status" value="1"/>
</dbReference>
<feature type="transmembrane region" description="Helical" evidence="7">
    <location>
        <begin position="305"/>
        <end position="322"/>
    </location>
</feature>
<feature type="transmembrane region" description="Helical" evidence="7">
    <location>
        <begin position="268"/>
        <end position="293"/>
    </location>
</feature>
<evidence type="ECO:0000259" key="8">
    <source>
        <dbReference type="PROSITE" id="PS50850"/>
    </source>
</evidence>
<organism evidence="9 10">
    <name type="scientific">Solihabitans fulvus</name>
    <dbReference type="NCBI Taxonomy" id="1892852"/>
    <lineage>
        <taxon>Bacteria</taxon>
        <taxon>Bacillati</taxon>
        <taxon>Actinomycetota</taxon>
        <taxon>Actinomycetes</taxon>
        <taxon>Pseudonocardiales</taxon>
        <taxon>Pseudonocardiaceae</taxon>
        <taxon>Solihabitans</taxon>
    </lineage>
</organism>
<dbReference type="Proteomes" id="UP000323454">
    <property type="component" value="Unassembled WGS sequence"/>
</dbReference>
<feature type="transmembrane region" description="Helical" evidence="7">
    <location>
        <begin position="105"/>
        <end position="126"/>
    </location>
</feature>
<evidence type="ECO:0000256" key="6">
    <source>
        <dbReference type="ARBA" id="ARBA00023136"/>
    </source>
</evidence>
<dbReference type="InterPro" id="IPR020846">
    <property type="entry name" value="MFS_dom"/>
</dbReference>
<dbReference type="GO" id="GO:0005886">
    <property type="term" value="C:plasma membrane"/>
    <property type="evidence" value="ECO:0007669"/>
    <property type="project" value="UniProtKB-SubCell"/>
</dbReference>
<feature type="transmembrane region" description="Helical" evidence="7">
    <location>
        <begin position="50"/>
        <end position="68"/>
    </location>
</feature>
<reference evidence="9 10" key="2">
    <citation type="submission" date="2019-09" db="EMBL/GenBank/DDBJ databases">
        <authorList>
            <person name="Jin C."/>
        </authorList>
    </citation>
    <scope>NUCLEOTIDE SEQUENCE [LARGE SCALE GENOMIC DNA]</scope>
    <source>
        <strain evidence="9 10">AN110305</strain>
    </source>
</reference>
<feature type="transmembrane region" description="Helical" evidence="7">
    <location>
        <begin position="334"/>
        <end position="352"/>
    </location>
</feature>
<dbReference type="PANTHER" id="PTHR42718:SF47">
    <property type="entry name" value="METHYL VIOLOGEN RESISTANCE PROTEIN SMVA"/>
    <property type="match status" value="1"/>
</dbReference>
<dbReference type="PROSITE" id="PS50850">
    <property type="entry name" value="MFS"/>
    <property type="match status" value="1"/>
</dbReference>
<feature type="domain" description="Major facilitator superfamily (MFS) profile" evidence="8">
    <location>
        <begin position="14"/>
        <end position="500"/>
    </location>
</feature>
<dbReference type="CDD" id="cd17321">
    <property type="entry name" value="MFS_MMR_MDR_like"/>
    <property type="match status" value="1"/>
</dbReference>
<proteinExistence type="predicted"/>
<evidence type="ECO:0000256" key="3">
    <source>
        <dbReference type="ARBA" id="ARBA00022475"/>
    </source>
</evidence>
<dbReference type="EMBL" id="VUOB01000048">
    <property type="protein sequence ID" value="KAA2256923.1"/>
    <property type="molecule type" value="Genomic_DNA"/>
</dbReference>
<dbReference type="Gene3D" id="1.20.1250.20">
    <property type="entry name" value="MFS general substrate transporter like domains"/>
    <property type="match status" value="1"/>
</dbReference>
<name>A0A5B2WY81_9PSEU</name>
<evidence type="ECO:0000256" key="2">
    <source>
        <dbReference type="ARBA" id="ARBA00022448"/>
    </source>
</evidence>
<feature type="transmembrane region" description="Helical" evidence="7">
    <location>
        <begin position="138"/>
        <end position="158"/>
    </location>
</feature>
<dbReference type="InterPro" id="IPR011701">
    <property type="entry name" value="MFS"/>
</dbReference>
<keyword evidence="10" id="KW-1185">Reference proteome</keyword>
<evidence type="ECO:0000256" key="4">
    <source>
        <dbReference type="ARBA" id="ARBA00022692"/>
    </source>
</evidence>
<sequence>MTSSPITNGRKWATLVICCLAGLVLAIDMTALHLAIPGLIKDLNPSSTQVLWIADSYGFALAGLLVTMGNLGDRFGRKRLLLTGTVAFAVASALTAGASTPEMLIAARALLGIAGATIMPSTLSLVRNVFTDPKERMAAVGISSGVVGAGIGLGPVISGAILDHFWWGAVFLINVPIMAAVFVAGLVVLPESRNPNPGRVDALSVPLSILGVVGIVYAIKEAARGGVGQTQVLVAAVLGVAGLAVFLRRQTRLAEPLIDVRLFRRAAFSGAIGTNLFAMFAMIAQSLIFAQYFQLVLGWSPLKSGLAGLPASVVAMVGGVLAGKLVGVFGRARLVAIGLALTGVGFLLYMLTGTTPDYPALLAAMLPIGFGMGLALTVTADTVLASVPKERSGAASAISETATELGGALGMAILGSVLNSSYRGGLDLPAGLSGGDVAEVRDSLGGALDSASRMSAELAGQVVDAARHAFVGAMHVAAVSSAGLAAVAALTALVALRRVPKVLTGDAVEGSAEPVAPARV</sequence>
<evidence type="ECO:0000313" key="9">
    <source>
        <dbReference type="EMBL" id="KAA2256923.1"/>
    </source>
</evidence>
<dbReference type="OrthoDB" id="4172724at2"/>